<feature type="region of interest" description="Disordered" evidence="1">
    <location>
        <begin position="68"/>
        <end position="90"/>
    </location>
</feature>
<keyword evidence="2" id="KW-1133">Transmembrane helix</keyword>
<evidence type="ECO:0000256" key="1">
    <source>
        <dbReference type="SAM" id="MobiDB-lite"/>
    </source>
</evidence>
<dbReference type="RefSeq" id="XP_040726231.1">
    <property type="nucleotide sequence ID" value="XM_040871052.1"/>
</dbReference>
<evidence type="ECO:0000313" key="4">
    <source>
        <dbReference type="Proteomes" id="UP000193685"/>
    </source>
</evidence>
<reference evidence="3 4" key="1">
    <citation type="submission" date="2016-07" db="EMBL/GenBank/DDBJ databases">
        <title>Pervasive Adenine N6-methylation of Active Genes in Fungi.</title>
        <authorList>
            <consortium name="DOE Joint Genome Institute"/>
            <person name="Mondo S.J."/>
            <person name="Dannebaum R.O."/>
            <person name="Kuo R.C."/>
            <person name="Labutti K."/>
            <person name="Haridas S."/>
            <person name="Kuo A."/>
            <person name="Salamov A."/>
            <person name="Ahrendt S.R."/>
            <person name="Lipzen A."/>
            <person name="Sullivan W."/>
            <person name="Andreopoulos W.B."/>
            <person name="Clum A."/>
            <person name="Lindquist E."/>
            <person name="Daum C."/>
            <person name="Ramamoorthy G.K."/>
            <person name="Gryganskyi A."/>
            <person name="Culley D."/>
            <person name="Magnuson J.K."/>
            <person name="James T.Y."/>
            <person name="O'Malley M.A."/>
            <person name="Stajich J.E."/>
            <person name="Spatafora J.W."/>
            <person name="Visel A."/>
            <person name="Grigoriev I.V."/>
        </authorList>
    </citation>
    <scope>NUCLEOTIDE SEQUENCE [LARGE SCALE GENOMIC DNA]</scope>
    <source>
        <strain evidence="3 4">12-1054</strain>
    </source>
</reference>
<dbReference type="GeneID" id="63787651"/>
<feature type="transmembrane region" description="Helical" evidence="2">
    <location>
        <begin position="184"/>
        <end position="208"/>
    </location>
</feature>
<dbReference type="OrthoDB" id="10607576at2759"/>
<sequence length="382" mass="41766">MTALADALGKRALSLDDPSPLVQTGAVLLSIFFVLVPLFFMYPLYVISIHTLVEKPANAATGAAQLDEEGAQNNAQSKHKFSNTRGASNEDDNDAFYADDRAALLQEDFAAEGEGSTIFVTASIRTAWDNLLKHCGKFGAFRALPALLCYTFISELLFAGLGGVRPTIQVARRMRSTDPKGCEYNFALAAYLVSVIVRLLLIPLDVVITRQIVSKPDNTNFVGLCKTVLTTFKPADFSPIIVPTLVSMLLSSGLDNLRAQLHFTLSSDPDSGWQALVGLLVNLLCISFYFFIAAIQALVYRSHMTIIARMPPASPLIRMPTSFAGIGQELLNLIQEERQISSFALGRFWRYFKIVFFAGLLTFVGVLLATLTLVFAGVIHNV</sequence>
<accession>A0A1Y2FJT0</accession>
<keyword evidence="2" id="KW-0812">Transmembrane</keyword>
<organism evidence="3 4">
    <name type="scientific">Protomyces lactucae-debilis</name>
    <dbReference type="NCBI Taxonomy" id="2754530"/>
    <lineage>
        <taxon>Eukaryota</taxon>
        <taxon>Fungi</taxon>
        <taxon>Dikarya</taxon>
        <taxon>Ascomycota</taxon>
        <taxon>Taphrinomycotina</taxon>
        <taxon>Taphrinomycetes</taxon>
        <taxon>Taphrinales</taxon>
        <taxon>Protomycetaceae</taxon>
        <taxon>Protomyces</taxon>
    </lineage>
</organism>
<evidence type="ECO:0000313" key="3">
    <source>
        <dbReference type="EMBL" id="ORY84213.1"/>
    </source>
</evidence>
<feature type="transmembrane region" description="Helical" evidence="2">
    <location>
        <begin position="274"/>
        <end position="300"/>
    </location>
</feature>
<keyword evidence="4" id="KW-1185">Reference proteome</keyword>
<feature type="transmembrane region" description="Helical" evidence="2">
    <location>
        <begin position="20"/>
        <end position="45"/>
    </location>
</feature>
<dbReference type="Proteomes" id="UP000193685">
    <property type="component" value="Unassembled WGS sequence"/>
</dbReference>
<name>A0A1Y2FJT0_PROLT</name>
<comment type="caution">
    <text evidence="3">The sequence shown here is derived from an EMBL/GenBank/DDBJ whole genome shotgun (WGS) entry which is preliminary data.</text>
</comment>
<dbReference type="EMBL" id="MCFI01000006">
    <property type="protein sequence ID" value="ORY84213.1"/>
    <property type="molecule type" value="Genomic_DNA"/>
</dbReference>
<keyword evidence="2" id="KW-0472">Membrane</keyword>
<dbReference type="AlphaFoldDB" id="A0A1Y2FJT0"/>
<gene>
    <name evidence="3" type="ORF">BCR37DRAFT_391818</name>
</gene>
<protein>
    <recommendedName>
        <fullName evidence="5">Mitochondrial carrier domain-containing protein</fullName>
    </recommendedName>
</protein>
<evidence type="ECO:0008006" key="5">
    <source>
        <dbReference type="Google" id="ProtNLM"/>
    </source>
</evidence>
<evidence type="ECO:0000256" key="2">
    <source>
        <dbReference type="SAM" id="Phobius"/>
    </source>
</evidence>
<feature type="transmembrane region" description="Helical" evidence="2">
    <location>
        <begin position="143"/>
        <end position="164"/>
    </location>
</feature>
<feature type="transmembrane region" description="Helical" evidence="2">
    <location>
        <begin position="354"/>
        <end position="379"/>
    </location>
</feature>
<proteinExistence type="predicted"/>